<reference evidence="2" key="1">
    <citation type="journal article" date="2014" name="Int. J. Syst. Evol. Microbiol.">
        <title>Complete genome sequence of Corynebacterium casei LMG S-19264T (=DSM 44701T), isolated from a smear-ripened cheese.</title>
        <authorList>
            <consortium name="US DOE Joint Genome Institute (JGI-PGF)"/>
            <person name="Walter F."/>
            <person name="Albersmeier A."/>
            <person name="Kalinowski J."/>
            <person name="Ruckert C."/>
        </authorList>
    </citation>
    <scope>NUCLEOTIDE SEQUENCE</scope>
    <source>
        <strain evidence="2">CGMCC 4.5737</strain>
    </source>
</reference>
<sequence length="343" mass="35561">MAFRAYWAVLVVVMGFLKGVFVRNRLRAVGALATAVVVATLSAPSFAFAANARGEVPAAEQVKAVAASAAAAAGQQAATQPREGIRVTLPDENSRKITLGTGEGLPQITLALPETPGDHAGTSVSGTKVFRAQDKKFAVVAEPVADGARSLVTIHGDAAPTRYDFNVELPHGVQAAQQDDGSVVLAATQDGVRLELGRIQAPWARDAAGKKVPTHYEVKGNTLTQVVDHHGAAYPVVADPKLTYGWGVYLNGFGTEWRALYYAAGGLIAGGIGAVCIASNIPAPAAALIKLACFIGGGKTAWGVLEGVHKKAQSLNPGQCYQMKLDKGAPLVPVEPKNCIPGV</sequence>
<name>A0A8J3FXT8_9PSEU</name>
<dbReference type="AlphaFoldDB" id="A0A8J3FXT8"/>
<keyword evidence="3" id="KW-1185">Reference proteome</keyword>
<accession>A0A8J3FXT8</accession>
<keyword evidence="1" id="KW-0812">Transmembrane</keyword>
<evidence type="ECO:0000313" key="3">
    <source>
        <dbReference type="Proteomes" id="UP000637578"/>
    </source>
</evidence>
<evidence type="ECO:0000313" key="2">
    <source>
        <dbReference type="EMBL" id="GGM76662.1"/>
    </source>
</evidence>
<keyword evidence="1" id="KW-1133">Transmembrane helix</keyword>
<feature type="transmembrane region" description="Helical" evidence="1">
    <location>
        <begin position="29"/>
        <end position="50"/>
    </location>
</feature>
<evidence type="ECO:0000256" key="1">
    <source>
        <dbReference type="SAM" id="Phobius"/>
    </source>
</evidence>
<dbReference type="Proteomes" id="UP000637578">
    <property type="component" value="Unassembled WGS sequence"/>
</dbReference>
<dbReference type="RefSeq" id="WP_189061255.1">
    <property type="nucleotide sequence ID" value="NZ_BMMK01000037.1"/>
</dbReference>
<dbReference type="EMBL" id="BMMK01000037">
    <property type="protein sequence ID" value="GGM76662.1"/>
    <property type="molecule type" value="Genomic_DNA"/>
</dbReference>
<gene>
    <name evidence="2" type="ORF">GCM10012275_54230</name>
</gene>
<proteinExistence type="predicted"/>
<keyword evidence="1" id="KW-0472">Membrane</keyword>
<reference evidence="2" key="2">
    <citation type="submission" date="2020-09" db="EMBL/GenBank/DDBJ databases">
        <authorList>
            <person name="Sun Q."/>
            <person name="Zhou Y."/>
        </authorList>
    </citation>
    <scope>NUCLEOTIDE SEQUENCE</scope>
    <source>
        <strain evidence="2">CGMCC 4.5737</strain>
    </source>
</reference>
<protein>
    <submittedName>
        <fullName evidence="2">Uncharacterized protein</fullName>
    </submittedName>
</protein>
<comment type="caution">
    <text evidence="2">The sequence shown here is derived from an EMBL/GenBank/DDBJ whole genome shotgun (WGS) entry which is preliminary data.</text>
</comment>
<feature type="transmembrane region" description="Helical" evidence="1">
    <location>
        <begin position="6"/>
        <end position="22"/>
    </location>
</feature>
<organism evidence="2 3">
    <name type="scientific">Longimycelium tulufanense</name>
    <dbReference type="NCBI Taxonomy" id="907463"/>
    <lineage>
        <taxon>Bacteria</taxon>
        <taxon>Bacillati</taxon>
        <taxon>Actinomycetota</taxon>
        <taxon>Actinomycetes</taxon>
        <taxon>Pseudonocardiales</taxon>
        <taxon>Pseudonocardiaceae</taxon>
        <taxon>Longimycelium</taxon>
    </lineage>
</organism>